<feature type="domain" description="Chemotaxis phosphatase CheX-like" evidence="2">
    <location>
        <begin position="47"/>
        <end position="144"/>
    </location>
</feature>
<evidence type="ECO:0000259" key="2">
    <source>
        <dbReference type="Pfam" id="PF13690"/>
    </source>
</evidence>
<evidence type="ECO:0000313" key="3">
    <source>
        <dbReference type="EMBL" id="OSM04813.1"/>
    </source>
</evidence>
<organism evidence="3 4">
    <name type="scientific">Magnetofaba australis IT-1</name>
    <dbReference type="NCBI Taxonomy" id="1434232"/>
    <lineage>
        <taxon>Bacteria</taxon>
        <taxon>Pseudomonadati</taxon>
        <taxon>Pseudomonadota</taxon>
        <taxon>Magnetococcia</taxon>
        <taxon>Magnetococcales</taxon>
        <taxon>Magnetococcaceae</taxon>
        <taxon>Magnetofaba</taxon>
    </lineage>
</organism>
<evidence type="ECO:0000256" key="1">
    <source>
        <dbReference type="ARBA" id="ARBA00022500"/>
    </source>
</evidence>
<dbReference type="Pfam" id="PF13690">
    <property type="entry name" value="CheX"/>
    <property type="match status" value="1"/>
</dbReference>
<dbReference type="Proteomes" id="UP000194003">
    <property type="component" value="Unassembled WGS sequence"/>
</dbReference>
<reference evidence="3 4" key="1">
    <citation type="journal article" date="2016" name="BMC Genomics">
        <title>Combined genomic and structural analyses of a cultured magnetotactic bacterium reveals its niche adaptation to a dynamic environment.</title>
        <authorList>
            <person name="Araujo A.C."/>
            <person name="Morillo V."/>
            <person name="Cypriano J."/>
            <person name="Teixeira L.C."/>
            <person name="Leao P."/>
            <person name="Lyra S."/>
            <person name="Almeida L.G."/>
            <person name="Bazylinski D.A."/>
            <person name="Vasconcellos A.T."/>
            <person name="Abreu F."/>
            <person name="Lins U."/>
        </authorList>
    </citation>
    <scope>NUCLEOTIDE SEQUENCE [LARGE SCALE GENOMIC DNA]</scope>
    <source>
        <strain evidence="3 4">IT-1</strain>
    </source>
</reference>
<protein>
    <submittedName>
        <fullName evidence="3">Putative inhibitor of MCP methylation-like protein</fullName>
    </submittedName>
</protein>
<gene>
    <name evidence="3" type="ORF">MAIT1_02908</name>
</gene>
<keyword evidence="1" id="KW-0145">Chemotaxis</keyword>
<dbReference type="InterPro" id="IPR038756">
    <property type="entry name" value="CheX-like"/>
</dbReference>
<dbReference type="EMBL" id="LVJN01000018">
    <property type="protein sequence ID" value="OSM04813.1"/>
    <property type="molecule type" value="Genomic_DNA"/>
</dbReference>
<dbReference type="InterPro" id="IPR028976">
    <property type="entry name" value="CheC-like_sf"/>
</dbReference>
<comment type="caution">
    <text evidence="3">The sequence shown here is derived from an EMBL/GenBank/DDBJ whole genome shotgun (WGS) entry which is preliminary data.</text>
</comment>
<dbReference type="SUPFAM" id="SSF103039">
    <property type="entry name" value="CheC-like"/>
    <property type="match status" value="1"/>
</dbReference>
<keyword evidence="4" id="KW-1185">Reference proteome</keyword>
<dbReference type="Gene3D" id="3.40.1550.10">
    <property type="entry name" value="CheC-like"/>
    <property type="match status" value="1"/>
</dbReference>
<dbReference type="RefSeq" id="WP_085441469.1">
    <property type="nucleotide sequence ID" value="NZ_LVJN01000018.1"/>
</dbReference>
<sequence>MASEGLSAESFLIPLREAVQEIAETMLFVGVEPGPSDDESRHRKADFSAVVGYSGSIKGSMRLAAPDGGARELAGALLGEERESMDDEMQDAYAEMANMIAGGLQSRLEESIGHISLTPPVFIDGTGHSVRSDHSFACCSQDFTLESGETFLCEVYYRLEELEQSEVAQFGLAVVDQEDAGDTAQGAGMSEEQIKDAVREALAQKLNEILTDESRQQVRAALPDVAEKLIREEIERIEKEGL</sequence>
<dbReference type="OrthoDB" id="9788100at2"/>
<dbReference type="STRING" id="1434232.MAIT1_02908"/>
<accession>A0A1Y2K5I7</accession>
<evidence type="ECO:0000313" key="4">
    <source>
        <dbReference type="Proteomes" id="UP000194003"/>
    </source>
</evidence>
<dbReference type="CDD" id="cd17906">
    <property type="entry name" value="CheX"/>
    <property type="match status" value="1"/>
</dbReference>
<proteinExistence type="predicted"/>
<name>A0A1Y2K5I7_9PROT</name>
<dbReference type="GO" id="GO:0006935">
    <property type="term" value="P:chemotaxis"/>
    <property type="evidence" value="ECO:0007669"/>
    <property type="project" value="UniProtKB-KW"/>
</dbReference>
<dbReference type="InterPro" id="IPR028051">
    <property type="entry name" value="CheX-like_dom"/>
</dbReference>
<dbReference type="PANTHER" id="PTHR39452:SF1">
    <property type="entry name" value="CHEY-P PHOSPHATASE CHEX"/>
    <property type="match status" value="1"/>
</dbReference>
<dbReference type="AlphaFoldDB" id="A0A1Y2K5I7"/>
<dbReference type="PANTHER" id="PTHR39452">
    <property type="entry name" value="CHEY-P PHOSPHATASE CHEX"/>
    <property type="match status" value="1"/>
</dbReference>